<reference evidence="2" key="1">
    <citation type="submission" date="2007-04" db="EMBL/GenBank/DDBJ databases">
        <title>Annotation of Pediculus humanus corporis strain USDA.</title>
        <authorList>
            <person name="Kirkness E."/>
            <person name="Hannick L."/>
            <person name="Hass B."/>
            <person name="Bruggner R."/>
            <person name="Lawson D."/>
            <person name="Bidwell S."/>
            <person name="Joardar V."/>
            <person name="Caler E."/>
            <person name="Walenz B."/>
            <person name="Inman J."/>
            <person name="Schobel S."/>
            <person name="Galinsky K."/>
            <person name="Amedeo P."/>
            <person name="Strausberg R."/>
        </authorList>
    </citation>
    <scope>NUCLEOTIDE SEQUENCE</scope>
    <source>
        <strain evidence="2">USDA</strain>
    </source>
</reference>
<dbReference type="KEGG" id="phu:Phum_PHUM439890"/>
<dbReference type="VEuPathDB" id="VectorBase:PHUM439890"/>
<reference evidence="3" key="3">
    <citation type="submission" date="2021-02" db="UniProtKB">
        <authorList>
            <consortium name="EnsemblMetazoa"/>
        </authorList>
    </citation>
    <scope>IDENTIFICATION</scope>
    <source>
        <strain evidence="3">USDA</strain>
    </source>
</reference>
<reference evidence="2" key="2">
    <citation type="submission" date="2007-04" db="EMBL/GenBank/DDBJ databases">
        <title>The genome of the human body louse.</title>
        <authorList>
            <consortium name="The Human Body Louse Genome Consortium"/>
            <person name="Kirkness E."/>
            <person name="Walenz B."/>
            <person name="Hass B."/>
            <person name="Bruggner R."/>
            <person name="Strausberg R."/>
        </authorList>
    </citation>
    <scope>NUCLEOTIDE SEQUENCE</scope>
    <source>
        <strain evidence="2">USDA</strain>
    </source>
</reference>
<dbReference type="AlphaFoldDB" id="E0VTW7"/>
<feature type="compositionally biased region" description="Low complexity" evidence="1">
    <location>
        <begin position="40"/>
        <end position="53"/>
    </location>
</feature>
<feature type="region of interest" description="Disordered" evidence="1">
    <location>
        <begin position="31"/>
        <end position="94"/>
    </location>
</feature>
<feature type="compositionally biased region" description="Acidic residues" evidence="1">
    <location>
        <begin position="54"/>
        <end position="70"/>
    </location>
</feature>
<protein>
    <submittedName>
        <fullName evidence="2 3">Uncharacterized protein</fullName>
    </submittedName>
</protein>
<evidence type="ECO:0000256" key="1">
    <source>
        <dbReference type="SAM" id="MobiDB-lite"/>
    </source>
</evidence>
<evidence type="ECO:0000313" key="3">
    <source>
        <dbReference type="EnsemblMetazoa" id="PHUM439890-PA"/>
    </source>
</evidence>
<dbReference type="InParanoid" id="E0VTW7"/>
<dbReference type="CTD" id="8230854"/>
<dbReference type="EMBL" id="AAZO01005366">
    <property type="status" value="NOT_ANNOTATED_CDS"/>
    <property type="molecule type" value="Genomic_DNA"/>
</dbReference>
<keyword evidence="4" id="KW-1185">Reference proteome</keyword>
<dbReference type="EMBL" id="DS235774">
    <property type="protein sequence ID" value="EEB16823.1"/>
    <property type="molecule type" value="Genomic_DNA"/>
</dbReference>
<dbReference type="GeneID" id="8230854"/>
<proteinExistence type="predicted"/>
<dbReference type="Proteomes" id="UP000009046">
    <property type="component" value="Unassembled WGS sequence"/>
</dbReference>
<organism>
    <name type="scientific">Pediculus humanus subsp. corporis</name>
    <name type="common">Body louse</name>
    <dbReference type="NCBI Taxonomy" id="121224"/>
    <lineage>
        <taxon>Eukaryota</taxon>
        <taxon>Metazoa</taxon>
        <taxon>Ecdysozoa</taxon>
        <taxon>Arthropoda</taxon>
        <taxon>Hexapoda</taxon>
        <taxon>Insecta</taxon>
        <taxon>Pterygota</taxon>
        <taxon>Neoptera</taxon>
        <taxon>Paraneoptera</taxon>
        <taxon>Psocodea</taxon>
        <taxon>Troctomorpha</taxon>
        <taxon>Phthiraptera</taxon>
        <taxon>Anoplura</taxon>
        <taxon>Pediculidae</taxon>
        <taxon>Pediculus</taxon>
    </lineage>
</organism>
<name>E0VTW7_PEDHC</name>
<dbReference type="RefSeq" id="XP_002429561.1">
    <property type="nucleotide sequence ID" value="XM_002429516.1"/>
</dbReference>
<gene>
    <name evidence="3" type="primary">8230854</name>
    <name evidence="2" type="ORF">Phum_PHUM439890</name>
</gene>
<dbReference type="HOGENOM" id="CLU_1373723_0_0_1"/>
<sequence>MLIFRRLCLFFGGGGKMGFFCFQFGKRNTSPVTTQSGERNSATLNSSSVASNSSEDEDCNVDDNVDDDVESSAGSIVDVERDGESRSPTPSSDIANNLIESRKLDVGSARFMLGEPTPVPPVRPTPFSALAAAAAAYSAGLQQHSAPGPWAALSHYPGALFPGAGLPPGAFGGGLTGSSVRSLAFKFLKKNLRQIEFYK</sequence>
<accession>E0VTW7</accession>
<evidence type="ECO:0000313" key="4">
    <source>
        <dbReference type="Proteomes" id="UP000009046"/>
    </source>
</evidence>
<dbReference type="EnsemblMetazoa" id="PHUM439890-RA">
    <property type="protein sequence ID" value="PHUM439890-PA"/>
    <property type="gene ID" value="PHUM439890"/>
</dbReference>
<evidence type="ECO:0000313" key="2">
    <source>
        <dbReference type="EMBL" id="EEB16823.1"/>
    </source>
</evidence>